<feature type="transmembrane region" description="Helical" evidence="1">
    <location>
        <begin position="134"/>
        <end position="156"/>
    </location>
</feature>
<reference evidence="3 4" key="1">
    <citation type="submission" date="2019-06" db="EMBL/GenBank/DDBJ databases">
        <authorList>
            <person name="Jiang L."/>
        </authorList>
    </citation>
    <scope>NUCLEOTIDE SEQUENCE [LARGE SCALE GENOMIC DNA]</scope>
    <source>
        <strain evidence="3 4">YIM 48858</strain>
    </source>
</reference>
<feature type="transmembrane region" description="Helical" evidence="1">
    <location>
        <begin position="105"/>
        <end position="128"/>
    </location>
</feature>
<evidence type="ECO:0000256" key="1">
    <source>
        <dbReference type="SAM" id="Phobius"/>
    </source>
</evidence>
<keyword evidence="1" id="KW-0812">Transmembrane</keyword>
<feature type="transmembrane region" description="Helical" evidence="1">
    <location>
        <begin position="353"/>
        <end position="381"/>
    </location>
</feature>
<feature type="transmembrane region" description="Helical" evidence="1">
    <location>
        <begin position="387"/>
        <end position="416"/>
    </location>
</feature>
<keyword evidence="4" id="KW-1185">Reference proteome</keyword>
<evidence type="ECO:0000259" key="2">
    <source>
        <dbReference type="Pfam" id="PF01970"/>
    </source>
</evidence>
<dbReference type="EMBL" id="VDFV01000048">
    <property type="protein sequence ID" value="TNC63596.1"/>
    <property type="molecule type" value="Genomic_DNA"/>
</dbReference>
<accession>A0A5C4N4Y4</accession>
<gene>
    <name evidence="3" type="ORF">FHG71_19290</name>
</gene>
<dbReference type="OrthoDB" id="9791872at2"/>
<feature type="transmembrane region" description="Helical" evidence="1">
    <location>
        <begin position="200"/>
        <end position="218"/>
    </location>
</feature>
<proteinExistence type="predicted"/>
<dbReference type="PANTHER" id="PTHR35342:SF5">
    <property type="entry name" value="TRICARBOXYLIC TRANSPORT PROTEIN"/>
    <property type="match status" value="1"/>
</dbReference>
<dbReference type="PANTHER" id="PTHR35342">
    <property type="entry name" value="TRICARBOXYLIC TRANSPORT PROTEIN"/>
    <property type="match status" value="1"/>
</dbReference>
<dbReference type="RefSeq" id="WP_139083328.1">
    <property type="nucleotide sequence ID" value="NZ_VDFV01000048.1"/>
</dbReference>
<feature type="domain" description="DUF112" evidence="2">
    <location>
        <begin position="17"/>
        <end position="435"/>
    </location>
</feature>
<keyword evidence="1" id="KW-1133">Transmembrane helix</keyword>
<dbReference type="AlphaFoldDB" id="A0A5C4N4Y4"/>
<feature type="transmembrane region" description="Helical" evidence="1">
    <location>
        <begin position="428"/>
        <end position="447"/>
    </location>
</feature>
<evidence type="ECO:0000313" key="3">
    <source>
        <dbReference type="EMBL" id="TNC63596.1"/>
    </source>
</evidence>
<comment type="caution">
    <text evidence="3">The sequence shown here is derived from an EMBL/GenBank/DDBJ whole genome shotgun (WGS) entry which is preliminary data.</text>
</comment>
<keyword evidence="1" id="KW-0472">Membrane</keyword>
<dbReference type="InterPro" id="IPR002823">
    <property type="entry name" value="DUF112_TM"/>
</dbReference>
<feature type="transmembrane region" description="Helical" evidence="1">
    <location>
        <begin position="16"/>
        <end position="36"/>
    </location>
</feature>
<evidence type="ECO:0000313" key="4">
    <source>
        <dbReference type="Proteomes" id="UP000305709"/>
    </source>
</evidence>
<dbReference type="Proteomes" id="UP000305709">
    <property type="component" value="Unassembled WGS sequence"/>
</dbReference>
<dbReference type="Pfam" id="PF01970">
    <property type="entry name" value="TctA"/>
    <property type="match status" value="1"/>
</dbReference>
<organism evidence="3 4">
    <name type="scientific">Rubellimicrobium roseum</name>
    <dbReference type="NCBI Taxonomy" id="687525"/>
    <lineage>
        <taxon>Bacteria</taxon>
        <taxon>Pseudomonadati</taxon>
        <taxon>Pseudomonadota</taxon>
        <taxon>Alphaproteobacteria</taxon>
        <taxon>Rhodobacterales</taxon>
        <taxon>Roseobacteraceae</taxon>
        <taxon>Rubellimicrobium</taxon>
    </lineage>
</organism>
<feature type="transmembrane region" description="Helical" evidence="1">
    <location>
        <begin position="467"/>
        <end position="487"/>
    </location>
</feature>
<sequence>METLLATLPFLLDPSILIAAFVGVTWGILGGALPGISPSITMALLLPFTYTMDPAAAIVILASTYVGAEYGGSVPAILIRTPGTNAAAATVLDGYEMNLQGKAGLALGISLYSGFIGSMVGLVLLMLLSAPLSSVALAFTPPAYFALGILGLSVIATLSGDSLVKGLIAALLGLIIATIGTDPVTGSNRFTFGSADLLGGIEPVMIMVGLFAMSELLAQASKRGEVDKIRSRPRIEFPDWPLAKRLIPSQLIGSAIGSFEGVMPGAGGTIASFMSYNEARRWSKHPEEFGKGSPEGIAAPETANNAVAETAIIPVLSFGIPGSNSTAILLGGFLIHGLQPGPMLFEQAGDVIYGLYAGLFVAIIGMMIMGIAMLPLCVWMVNRPLPYLNAVILALILSGIYSIHGSLFDVGLMLAAGVLGFFMRMLRFPFLPTVLGLVLGFLVESNFRRSLVLSGDDYMIFVDDRISLALLVLSALFIFGSLARRVIAALRKENRLAFSEGSEG</sequence>
<feature type="transmembrane region" description="Helical" evidence="1">
    <location>
        <begin position="163"/>
        <end position="180"/>
    </location>
</feature>
<protein>
    <recommendedName>
        <fullName evidence="2">DUF112 domain-containing protein</fullName>
    </recommendedName>
</protein>
<name>A0A5C4N4Y4_9RHOB</name>